<keyword evidence="1" id="KW-0472">Membrane</keyword>
<reference evidence="2" key="1">
    <citation type="submission" date="2021-07" db="EMBL/GenBank/DDBJ databases">
        <title>Studies on halocins as antimicrobial molecules from haloarchaea.</title>
        <authorList>
            <person name="Kumar S."/>
            <person name="Khare S.K."/>
        </authorList>
    </citation>
    <scope>NUCLEOTIDE SEQUENCE</scope>
    <source>
        <strain evidence="2">NCIM 5678</strain>
    </source>
</reference>
<proteinExistence type="predicted"/>
<name>A0ABY5RJ87_HALLR</name>
<keyword evidence="1" id="KW-1133">Transmembrane helix</keyword>
<feature type="transmembrane region" description="Helical" evidence="1">
    <location>
        <begin position="118"/>
        <end position="138"/>
    </location>
</feature>
<evidence type="ECO:0000256" key="1">
    <source>
        <dbReference type="SAM" id="Phobius"/>
    </source>
</evidence>
<dbReference type="RefSeq" id="WP_258303062.1">
    <property type="nucleotide sequence ID" value="NZ_CP078063.1"/>
</dbReference>
<dbReference type="Pfam" id="PF24432">
    <property type="entry name" value="DUF7555"/>
    <property type="match status" value="1"/>
</dbReference>
<feature type="transmembrane region" description="Helical" evidence="1">
    <location>
        <begin position="15"/>
        <end position="37"/>
    </location>
</feature>
<dbReference type="Proteomes" id="UP001058330">
    <property type="component" value="Chromosome"/>
</dbReference>
<keyword evidence="1" id="KW-0812">Transmembrane</keyword>
<dbReference type="GeneID" id="74528216"/>
<keyword evidence="3" id="KW-1185">Reference proteome</keyword>
<sequence>MEFNPRRVGLKTIDAVAYAVVLTGVVFGLTATVSVLAGGGLPGAKWLMFFLGFTMLAYASLKVRPKAAWKGGRDDGGLFSGDDEPVGVEKLVSNLLDVTLPPTLRPGPSERPSSGTKLFLAAVCILATSFAMEVVFGINY</sequence>
<evidence type="ECO:0000313" key="3">
    <source>
        <dbReference type="Proteomes" id="UP001058330"/>
    </source>
</evidence>
<protein>
    <submittedName>
        <fullName evidence="2">Uncharacterized protein</fullName>
    </submittedName>
</protein>
<dbReference type="InterPro" id="IPR055977">
    <property type="entry name" value="DUF7555"/>
</dbReference>
<accession>A0ABY5RJ87</accession>
<feature type="transmembrane region" description="Helical" evidence="1">
    <location>
        <begin position="43"/>
        <end position="61"/>
    </location>
</feature>
<dbReference type="EMBL" id="CP078063">
    <property type="protein sequence ID" value="UVE51230.1"/>
    <property type="molecule type" value="Genomic_DNA"/>
</dbReference>
<evidence type="ECO:0000313" key="2">
    <source>
        <dbReference type="EMBL" id="UVE51230.1"/>
    </source>
</evidence>
<gene>
    <name evidence="2" type="ORF">KU306_04925</name>
</gene>
<organism evidence="2 3">
    <name type="scientific">Haloferax larsenii</name>
    <dbReference type="NCBI Taxonomy" id="302484"/>
    <lineage>
        <taxon>Archaea</taxon>
        <taxon>Methanobacteriati</taxon>
        <taxon>Methanobacteriota</taxon>
        <taxon>Stenosarchaea group</taxon>
        <taxon>Halobacteria</taxon>
        <taxon>Halobacteriales</taxon>
        <taxon>Haloferacaceae</taxon>
        <taxon>Haloferax</taxon>
    </lineage>
</organism>